<dbReference type="InterPro" id="IPR006083">
    <property type="entry name" value="PRK/URK"/>
</dbReference>
<evidence type="ECO:0000259" key="1">
    <source>
        <dbReference type="Pfam" id="PF00485"/>
    </source>
</evidence>
<dbReference type="Proteomes" id="UP000037505">
    <property type="component" value="Unassembled WGS sequence"/>
</dbReference>
<dbReference type="Pfam" id="PF00485">
    <property type="entry name" value="PRK"/>
    <property type="match status" value="1"/>
</dbReference>
<protein>
    <recommendedName>
        <fullName evidence="1">Phosphoribulokinase/uridine kinase domain-containing protein</fullName>
    </recommendedName>
</protein>
<gene>
    <name evidence="2" type="ORF">ANOM_010335</name>
</gene>
<dbReference type="STRING" id="1509407.A0A0L1INV8"/>
<accession>A0A0L1INV8</accession>
<sequence>MDIVYAQVVESIYSRAVVHDKPRFLVAIAGAPGSGKTTLAKALTEHLNAMPANVRRQTVCVPMDGFHLSRAELDQLPNWEEAYVRRGAPWTFDVAGFIAFVQKLRQWAEKDTSPCYNHTTPPPSPSAKILYAPSFDHEKKDPVTDGISITPDTSILILEGNYLLLDEPQWRDVASMVDYRIFVDADLQVARERVAKRHVQAGIEPTLEDGFRRVDQNDFLNAQTISEKRLPADLVINGTPEDQNKD</sequence>
<proteinExistence type="predicted"/>
<organism evidence="2 3">
    <name type="scientific">Aspergillus nomiae NRRL (strain ATCC 15546 / NRRL 13137 / CBS 260.88 / M93)</name>
    <dbReference type="NCBI Taxonomy" id="1509407"/>
    <lineage>
        <taxon>Eukaryota</taxon>
        <taxon>Fungi</taxon>
        <taxon>Dikarya</taxon>
        <taxon>Ascomycota</taxon>
        <taxon>Pezizomycotina</taxon>
        <taxon>Eurotiomycetes</taxon>
        <taxon>Eurotiomycetidae</taxon>
        <taxon>Eurotiales</taxon>
        <taxon>Aspergillaceae</taxon>
        <taxon>Aspergillus</taxon>
        <taxon>Aspergillus subgen. Circumdati</taxon>
    </lineage>
</organism>
<dbReference type="EMBL" id="JNOM01000478">
    <property type="protein sequence ID" value="KNG81212.1"/>
    <property type="molecule type" value="Genomic_DNA"/>
</dbReference>
<name>A0A0L1INV8_ASPN3</name>
<dbReference type="Gene3D" id="3.40.50.300">
    <property type="entry name" value="P-loop containing nucleotide triphosphate hydrolases"/>
    <property type="match status" value="2"/>
</dbReference>
<evidence type="ECO:0000313" key="3">
    <source>
        <dbReference type="Proteomes" id="UP000037505"/>
    </source>
</evidence>
<dbReference type="SUPFAM" id="SSF52540">
    <property type="entry name" value="P-loop containing nucleoside triphosphate hydrolases"/>
    <property type="match status" value="1"/>
</dbReference>
<keyword evidence="3" id="KW-1185">Reference proteome</keyword>
<dbReference type="InterPro" id="IPR027417">
    <property type="entry name" value="P-loop_NTPase"/>
</dbReference>
<reference evidence="2 3" key="1">
    <citation type="submission" date="2014-06" db="EMBL/GenBank/DDBJ databases">
        <title>The Genome of the Aflatoxigenic Filamentous Fungus Aspergillus nomius.</title>
        <authorList>
            <person name="Moore M.G."/>
            <person name="Shannon B.M."/>
            <person name="Brian M.M."/>
        </authorList>
    </citation>
    <scope>NUCLEOTIDE SEQUENCE [LARGE SCALE GENOMIC DNA]</scope>
    <source>
        <strain evidence="2 3">NRRL 13137</strain>
    </source>
</reference>
<dbReference type="RefSeq" id="XP_015402135.1">
    <property type="nucleotide sequence ID" value="XM_015555591.1"/>
</dbReference>
<feature type="domain" description="Phosphoribulokinase/uridine kinase" evidence="1">
    <location>
        <begin position="26"/>
        <end position="192"/>
    </location>
</feature>
<comment type="caution">
    <text evidence="2">The sequence shown here is derived from an EMBL/GenBank/DDBJ whole genome shotgun (WGS) entry which is preliminary data.</text>
</comment>
<dbReference type="AlphaFoldDB" id="A0A0L1INV8"/>
<dbReference type="GO" id="GO:0005524">
    <property type="term" value="F:ATP binding"/>
    <property type="evidence" value="ECO:0007669"/>
    <property type="project" value="InterPro"/>
</dbReference>
<dbReference type="GeneID" id="26812139"/>
<evidence type="ECO:0000313" key="2">
    <source>
        <dbReference type="EMBL" id="KNG81212.1"/>
    </source>
</evidence>
<dbReference type="PANTHER" id="PTHR10285">
    <property type="entry name" value="URIDINE KINASE"/>
    <property type="match status" value="1"/>
</dbReference>
<dbReference type="GO" id="GO:0016301">
    <property type="term" value="F:kinase activity"/>
    <property type="evidence" value="ECO:0007669"/>
    <property type="project" value="InterPro"/>
</dbReference>
<dbReference type="OrthoDB" id="6362633at2759"/>